<name>A0A151R421_CAJCA</name>
<proteinExistence type="predicted"/>
<keyword evidence="2" id="KW-1185">Reference proteome</keyword>
<dbReference type="OMA" id="HARCMHL"/>
<dbReference type="EMBL" id="KQ484116">
    <property type="protein sequence ID" value="KYP37327.1"/>
    <property type="molecule type" value="Genomic_DNA"/>
</dbReference>
<protein>
    <submittedName>
        <fullName evidence="1">Retrovirus-related Pol polyprotein from transposon TNT 1-94</fullName>
    </submittedName>
</protein>
<gene>
    <name evidence="1" type="ORF">KK1_041468</name>
</gene>
<dbReference type="Gramene" id="C.cajan_38997.t">
    <property type="protein sequence ID" value="C.cajan_38997.t.cds1"/>
    <property type="gene ID" value="C.cajan_38997"/>
</dbReference>
<dbReference type="Proteomes" id="UP000075243">
    <property type="component" value="Unassembled WGS sequence"/>
</dbReference>
<sequence length="80" mass="9186">MNQTLLQHARCMHLNVGLLNFFWVEVVNTTVYFVNKSPYTTIDLKTPQEVWSNKPSDYSGLLIFGCLAYAHVNDGKLEHI</sequence>
<dbReference type="AlphaFoldDB" id="A0A151R421"/>
<reference evidence="1" key="1">
    <citation type="journal article" date="2012" name="Nat. Biotechnol.">
        <title>Draft genome sequence of pigeonpea (Cajanus cajan), an orphan legume crop of resource-poor farmers.</title>
        <authorList>
            <person name="Varshney R.K."/>
            <person name="Chen W."/>
            <person name="Li Y."/>
            <person name="Bharti A.K."/>
            <person name="Saxena R.K."/>
            <person name="Schlueter J.A."/>
            <person name="Donoghue M.T."/>
            <person name="Azam S."/>
            <person name="Fan G."/>
            <person name="Whaley A.M."/>
            <person name="Farmer A.D."/>
            <person name="Sheridan J."/>
            <person name="Iwata A."/>
            <person name="Tuteja R."/>
            <person name="Penmetsa R.V."/>
            <person name="Wu W."/>
            <person name="Upadhyaya H.D."/>
            <person name="Yang S.P."/>
            <person name="Shah T."/>
            <person name="Saxena K.B."/>
            <person name="Michael T."/>
            <person name="McCombie W.R."/>
            <person name="Yang B."/>
            <person name="Zhang G."/>
            <person name="Yang H."/>
            <person name="Wang J."/>
            <person name="Spillane C."/>
            <person name="Cook D.R."/>
            <person name="May G.D."/>
            <person name="Xu X."/>
            <person name="Jackson S.A."/>
        </authorList>
    </citation>
    <scope>NUCLEOTIDE SEQUENCE [LARGE SCALE GENOMIC DNA]</scope>
</reference>
<evidence type="ECO:0000313" key="1">
    <source>
        <dbReference type="EMBL" id="KYP37327.1"/>
    </source>
</evidence>
<dbReference type="InterPro" id="IPR039537">
    <property type="entry name" value="Retrotran_Ty1/copia-like"/>
</dbReference>
<dbReference type="InterPro" id="IPR012337">
    <property type="entry name" value="RNaseH-like_sf"/>
</dbReference>
<dbReference type="PANTHER" id="PTHR42648">
    <property type="entry name" value="TRANSPOSASE, PUTATIVE-RELATED"/>
    <property type="match status" value="1"/>
</dbReference>
<accession>A0A151R421</accession>
<organism evidence="1 2">
    <name type="scientific">Cajanus cajan</name>
    <name type="common">Pigeon pea</name>
    <name type="synonym">Cajanus indicus</name>
    <dbReference type="NCBI Taxonomy" id="3821"/>
    <lineage>
        <taxon>Eukaryota</taxon>
        <taxon>Viridiplantae</taxon>
        <taxon>Streptophyta</taxon>
        <taxon>Embryophyta</taxon>
        <taxon>Tracheophyta</taxon>
        <taxon>Spermatophyta</taxon>
        <taxon>Magnoliopsida</taxon>
        <taxon>eudicotyledons</taxon>
        <taxon>Gunneridae</taxon>
        <taxon>Pentapetalae</taxon>
        <taxon>rosids</taxon>
        <taxon>fabids</taxon>
        <taxon>Fabales</taxon>
        <taxon>Fabaceae</taxon>
        <taxon>Papilionoideae</taxon>
        <taxon>50 kb inversion clade</taxon>
        <taxon>NPAAA clade</taxon>
        <taxon>indigoferoid/millettioid clade</taxon>
        <taxon>Phaseoleae</taxon>
        <taxon>Cajanus</taxon>
    </lineage>
</organism>
<dbReference type="SUPFAM" id="SSF53098">
    <property type="entry name" value="Ribonuclease H-like"/>
    <property type="match status" value="1"/>
</dbReference>
<dbReference type="PANTHER" id="PTHR42648:SF28">
    <property type="entry name" value="TRANSPOSON-ENCODED PROTEIN WITH RIBONUCLEASE H-LIKE AND RETROVIRUS ZINC FINGER-LIKE DOMAINS"/>
    <property type="match status" value="1"/>
</dbReference>
<evidence type="ECO:0000313" key="2">
    <source>
        <dbReference type="Proteomes" id="UP000075243"/>
    </source>
</evidence>